<name>A0A495JBP5_9ACTN</name>
<dbReference type="PANTHER" id="PTHR34310:SF9">
    <property type="entry name" value="BLR5716 PROTEIN"/>
    <property type="match status" value="1"/>
</dbReference>
<proteinExistence type="predicted"/>
<evidence type="ECO:0000313" key="3">
    <source>
        <dbReference type="Proteomes" id="UP000277671"/>
    </source>
</evidence>
<dbReference type="Gene3D" id="2.170.150.40">
    <property type="entry name" value="Domain of unknown function (DUF427)"/>
    <property type="match status" value="2"/>
</dbReference>
<dbReference type="EMBL" id="RBKT01000001">
    <property type="protein sequence ID" value="RKR86151.1"/>
    <property type="molecule type" value="Genomic_DNA"/>
</dbReference>
<gene>
    <name evidence="2" type="ORF">BDK92_0373</name>
</gene>
<feature type="domain" description="DUF427" evidence="1">
    <location>
        <begin position="21"/>
        <end position="97"/>
    </location>
</feature>
<dbReference type="AlphaFoldDB" id="A0A495JBP5"/>
<dbReference type="InterPro" id="IPR007361">
    <property type="entry name" value="DUF427"/>
</dbReference>
<protein>
    <submittedName>
        <fullName evidence="2">Uncharacterized protein (DUF427 family)</fullName>
    </submittedName>
</protein>
<dbReference type="Proteomes" id="UP000277671">
    <property type="component" value="Unassembled WGS sequence"/>
</dbReference>
<evidence type="ECO:0000313" key="2">
    <source>
        <dbReference type="EMBL" id="RKR86151.1"/>
    </source>
</evidence>
<sequence>MPDYPQMIVPANHVEPVPRRIRAMLGGEVVLDTTRALYVWEWPNYPQYYIPLADVRPGVLVDEKHPQRLRRGTANRHGLKVGDATRGESAWVYTGEVLACLAETVRFEWQALDAWYEEDEEVFVHPRNPYSRVDALRSTRRVRIELDGLVLAESSAPVLVFETGLPTRYYLNRTEVDFAHLVPSDTVTQCPYKGRTSGYWSVRAGDKLHPDLAWAYDFPTRQLSPIAGLIAFYNEKVDVVLDGERLARPKTHFS</sequence>
<comment type="caution">
    <text evidence="2">The sequence shown here is derived from an EMBL/GenBank/DDBJ whole genome shotgun (WGS) entry which is preliminary data.</text>
</comment>
<accession>A0A495JBP5</accession>
<dbReference type="PANTHER" id="PTHR34310">
    <property type="entry name" value="DUF427 DOMAIN PROTEIN (AFU_ORTHOLOGUE AFUA_3G02220)"/>
    <property type="match status" value="1"/>
</dbReference>
<keyword evidence="3" id="KW-1185">Reference proteome</keyword>
<evidence type="ECO:0000259" key="1">
    <source>
        <dbReference type="Pfam" id="PF04248"/>
    </source>
</evidence>
<dbReference type="InterPro" id="IPR038694">
    <property type="entry name" value="DUF427_sf"/>
</dbReference>
<reference evidence="2 3" key="1">
    <citation type="submission" date="2018-10" db="EMBL/GenBank/DDBJ databases">
        <title>Sequencing the genomes of 1000 actinobacteria strains.</title>
        <authorList>
            <person name="Klenk H.-P."/>
        </authorList>
    </citation>
    <scope>NUCLEOTIDE SEQUENCE [LARGE SCALE GENOMIC DNA]</scope>
    <source>
        <strain evidence="2 3">DSM 45175</strain>
    </source>
</reference>
<dbReference type="Pfam" id="PF04248">
    <property type="entry name" value="NTP_transf_9"/>
    <property type="match status" value="2"/>
</dbReference>
<feature type="domain" description="DUF427" evidence="1">
    <location>
        <begin position="142"/>
        <end position="235"/>
    </location>
</feature>
<organism evidence="2 3">
    <name type="scientific">Micromonospora pisi</name>
    <dbReference type="NCBI Taxonomy" id="589240"/>
    <lineage>
        <taxon>Bacteria</taxon>
        <taxon>Bacillati</taxon>
        <taxon>Actinomycetota</taxon>
        <taxon>Actinomycetes</taxon>
        <taxon>Micromonosporales</taxon>
        <taxon>Micromonosporaceae</taxon>
        <taxon>Micromonospora</taxon>
    </lineage>
</organism>